<dbReference type="PRINTS" id="PR00702">
    <property type="entry name" value="ACRIFLAVINRP"/>
</dbReference>
<dbReference type="InterPro" id="IPR027463">
    <property type="entry name" value="AcrB_DN_DC_subdom"/>
</dbReference>
<feature type="transmembrane region" description="Helical" evidence="1">
    <location>
        <begin position="988"/>
        <end position="1014"/>
    </location>
</feature>
<dbReference type="Gene3D" id="3.30.70.1320">
    <property type="entry name" value="Multidrug efflux transporter AcrB pore domain like"/>
    <property type="match status" value="1"/>
</dbReference>
<feature type="transmembrane region" description="Helical" evidence="1">
    <location>
        <begin position="885"/>
        <end position="905"/>
    </location>
</feature>
<keyword evidence="1" id="KW-0812">Transmembrane</keyword>
<dbReference type="Gene3D" id="1.20.1640.10">
    <property type="entry name" value="Multidrug efflux transporter AcrB transmembrane domain"/>
    <property type="match status" value="2"/>
</dbReference>
<organism evidence="2 3">
    <name type="scientific">Agarivorans aestuarii</name>
    <dbReference type="NCBI Taxonomy" id="1563703"/>
    <lineage>
        <taxon>Bacteria</taxon>
        <taxon>Pseudomonadati</taxon>
        <taxon>Pseudomonadota</taxon>
        <taxon>Gammaproteobacteria</taxon>
        <taxon>Alteromonadales</taxon>
        <taxon>Alteromonadaceae</taxon>
        <taxon>Agarivorans</taxon>
    </lineage>
</organism>
<feature type="transmembrane region" description="Helical" evidence="1">
    <location>
        <begin position="527"/>
        <end position="544"/>
    </location>
</feature>
<dbReference type="EMBL" id="JAYDYW010000007">
    <property type="protein sequence ID" value="MEE1674190.1"/>
    <property type="molecule type" value="Genomic_DNA"/>
</dbReference>
<feature type="transmembrane region" description="Helical" evidence="1">
    <location>
        <begin position="857"/>
        <end position="878"/>
    </location>
</feature>
<feature type="transmembrane region" description="Helical" evidence="1">
    <location>
        <begin position="382"/>
        <end position="402"/>
    </location>
</feature>
<evidence type="ECO:0000313" key="3">
    <source>
        <dbReference type="Proteomes" id="UP001310248"/>
    </source>
</evidence>
<dbReference type="PANTHER" id="PTHR32063:SF33">
    <property type="entry name" value="RND SUPERFAMILY EFFLUX PUMP PERMEASE COMPONENT"/>
    <property type="match status" value="1"/>
</dbReference>
<dbReference type="Gene3D" id="3.30.2090.10">
    <property type="entry name" value="Multidrug efflux transporter AcrB TolC docking domain, DN and DC subdomains"/>
    <property type="match status" value="2"/>
</dbReference>
<evidence type="ECO:0000313" key="2">
    <source>
        <dbReference type="EMBL" id="MEE1674190.1"/>
    </source>
</evidence>
<name>A0ABU7G4F8_9ALTE</name>
<keyword evidence="1" id="KW-1133">Transmembrane helix</keyword>
<accession>A0ABU7G4F8</accession>
<dbReference type="Gene3D" id="3.30.70.1440">
    <property type="entry name" value="Multidrug efflux transporter AcrB pore domain"/>
    <property type="match status" value="1"/>
</dbReference>
<gene>
    <name evidence="2" type="ORF">SNR37_003626</name>
</gene>
<evidence type="ECO:0000256" key="1">
    <source>
        <dbReference type="SAM" id="Phobius"/>
    </source>
</evidence>
<keyword evidence="1" id="KW-0472">Membrane</keyword>
<feature type="transmembrane region" description="Helical" evidence="1">
    <location>
        <begin position="423"/>
        <end position="445"/>
    </location>
</feature>
<feature type="transmembrane region" description="Helical" evidence="1">
    <location>
        <begin position="337"/>
        <end position="370"/>
    </location>
</feature>
<dbReference type="SUPFAM" id="SSF82693">
    <property type="entry name" value="Multidrug efflux transporter AcrB pore domain, PN1, PN2, PC1 and PC2 subdomains"/>
    <property type="match status" value="2"/>
</dbReference>
<keyword evidence="3" id="KW-1185">Reference proteome</keyword>
<feature type="transmembrane region" description="Helical" evidence="1">
    <location>
        <begin position="911"/>
        <end position="936"/>
    </location>
</feature>
<dbReference type="Proteomes" id="UP001310248">
    <property type="component" value="Unassembled WGS sequence"/>
</dbReference>
<protein>
    <submittedName>
        <fullName evidence="2">Efflux RND transporter permease subunit</fullName>
    </submittedName>
</protein>
<comment type="caution">
    <text evidence="2">The sequence shown here is derived from an EMBL/GenBank/DDBJ whole genome shotgun (WGS) entry which is preliminary data.</text>
</comment>
<dbReference type="SUPFAM" id="SSF82714">
    <property type="entry name" value="Multidrug efflux transporter AcrB TolC docking domain, DN and DC subdomains"/>
    <property type="match status" value="2"/>
</dbReference>
<reference evidence="3" key="1">
    <citation type="submission" date="2023-07" db="EMBL/GenBank/DDBJ databases">
        <title>Draft genome sequence of Agarivorans aestuarii strain ZMCS4, a CAZymes producing bacteria isolated from the marine brown algae Clodostephus spongiosus.</title>
        <authorList>
            <person name="Lorente B."/>
            <person name="Cabral C."/>
            <person name="Frias J."/>
            <person name="Faria J."/>
            <person name="Toubarro D."/>
        </authorList>
    </citation>
    <scope>NUCLEOTIDE SEQUENCE [LARGE SCALE GENOMIC DNA]</scope>
    <source>
        <strain evidence="3">ZMCS4</strain>
    </source>
</reference>
<dbReference type="InterPro" id="IPR001036">
    <property type="entry name" value="Acrflvin-R"/>
</dbReference>
<dbReference type="Pfam" id="PF00873">
    <property type="entry name" value="ACR_tran"/>
    <property type="match status" value="2"/>
</dbReference>
<feature type="transmembrane region" description="Helical" evidence="1">
    <location>
        <begin position="12"/>
        <end position="30"/>
    </location>
</feature>
<sequence>MRTLSHWFLHNSVAANLLMLAIIVAGLLSLKQLRVESFPQIAPSSLVISVAYPGGTAKQIDQSVTQRIEQAIADLNGIKQIVSESSAGFSQARVRKTSGTDLDRLIEDVRNRVNAIANFPVQAESPQVSRDEFTNLAAFVIISAPRPDQQLQPIARQVELALKKHPKIAKVSNWGARMPLIVIEPKLEQLKNYRLSLEDLSSRIEQMSIETRSGELKSARGRMVLRGDGYADNLQELKQLGILSSPTGSVSLGDLAHVYRDYEASGSIVRNNGESAIALLISTSQQDNLLEVSQAVKQVLAQQAERLPQDVSLSTMADMAPYIEDQLSRLSNNAWQGLLIVLILLGIFLELKVAFWVAMGIPVAIAGTFAAMGFMNYSINDITLFGIILVLGILVDDAVVVGESIHEQRSKSKHPLKAAWQGLESVSVATVFGALTTIAAFSPMLWIDNELAKLLASFSAVVIFALLFSIIESKLILPAHLAAIRYRSNRQKTSWFSKLQQLAQTGLNRFSQNIYSPILSKAIDNKTATLISFFALVLLAYGFWSTGLIRSAVFPEIPGRYISANVSLEDGAPLPLQQKTLFQLEQSALQLNLQVQQQYQLEQPPIENLLIWSDGYGSVEATLEISNKALTSLPNNLLLNTWRELNGTIEGAYSSEFTADDEPAGGTSLAISAEDRQLAVLAASALSQQVSRLAGAQDVRHNARGGSQQLRIELNDFGRQLGLTQRQLALFAGGAFGEREIHRLLQQGQETKVIVRYNHSQKTTTQQLLATPIFLENGESLMLGDVATLHFEQHAEVLYRRNQEQVVNLYWRQDRSIQSPEEVLAKLQPIFKDIEQRYPGVSIKPDGEFEELGEVQAGFKSAMIMTLVLIYILLAVPLKSYWQPMIIMAVIPFGFAGAIFGHGLMGLPLSILSMFGMMAMTGIVVNDSLVLITRFNQYYRAGVPLKQALIKAGTSRVRAIFLTTITTVCGLLPLLLESAEQAQYLKPAAVSLVFGELFATGVTLVIIPTLLGVFTRRDVAKLAPKVTVFNS</sequence>
<dbReference type="PANTHER" id="PTHR32063">
    <property type="match status" value="1"/>
</dbReference>
<dbReference type="RefSeq" id="WP_329775357.1">
    <property type="nucleotide sequence ID" value="NZ_JAYDYW010000007.1"/>
</dbReference>
<dbReference type="SUPFAM" id="SSF82866">
    <property type="entry name" value="Multidrug efflux transporter AcrB transmembrane domain"/>
    <property type="match status" value="2"/>
</dbReference>
<feature type="transmembrane region" description="Helical" evidence="1">
    <location>
        <begin position="957"/>
        <end position="976"/>
    </location>
</feature>
<proteinExistence type="predicted"/>
<dbReference type="Gene3D" id="3.30.70.1430">
    <property type="entry name" value="Multidrug efflux transporter AcrB pore domain"/>
    <property type="match status" value="2"/>
</dbReference>